<reference evidence="3 4" key="1">
    <citation type="submission" date="2017-02" db="EMBL/GenBank/DDBJ databases">
        <authorList>
            <person name="Peterson S.W."/>
        </authorList>
    </citation>
    <scope>NUCLEOTIDE SEQUENCE [LARGE SCALE GENOMIC DNA]</scope>
    <source>
        <strain evidence="3 4">DSM 22323</strain>
    </source>
</reference>
<keyword evidence="4" id="KW-1185">Reference proteome</keyword>
<evidence type="ECO:0000313" key="4">
    <source>
        <dbReference type="Proteomes" id="UP000191112"/>
    </source>
</evidence>
<dbReference type="InterPro" id="IPR000644">
    <property type="entry name" value="CBS_dom"/>
</dbReference>
<accession>A0A1T5FWY1</accession>
<dbReference type="InterPro" id="IPR046342">
    <property type="entry name" value="CBS_dom_sf"/>
</dbReference>
<dbReference type="PROSITE" id="PS51371">
    <property type="entry name" value="CBS"/>
    <property type="match status" value="1"/>
</dbReference>
<dbReference type="Pfam" id="PF00571">
    <property type="entry name" value="CBS"/>
    <property type="match status" value="1"/>
</dbReference>
<proteinExistence type="predicted"/>
<dbReference type="OrthoDB" id="1523762at2"/>
<name>A0A1T5FWY1_9FLAO</name>
<sequence length="217" mass="24980">MYIKDYLSKDFPAFSISDSIEEASELAKEFGYSHIFIKKKGIYMGALSQSFLEDSPEGQLGSLAMHFEKFAISEDSNIWDSIKLFHTFNTNVVPVINSDEKFLGYICCDDIFSEFSKYPIFSEAGAILTVQTNSLHYSMVEVAKIIESNNSKLYGCFITAVKEDHIELTLKISQDNLSSIDETFERFGYTVINKFYNDQKEDLLKDRFGFFQKYLEF</sequence>
<protein>
    <submittedName>
        <fullName evidence="3">CBS domain-containing protein</fullName>
    </submittedName>
</protein>
<evidence type="ECO:0000259" key="2">
    <source>
        <dbReference type="PROSITE" id="PS51371"/>
    </source>
</evidence>
<dbReference type="Proteomes" id="UP000191112">
    <property type="component" value="Unassembled WGS sequence"/>
</dbReference>
<dbReference type="STRING" id="619805.SAMN05660477_02392"/>
<keyword evidence="1" id="KW-0129">CBS domain</keyword>
<dbReference type="SUPFAM" id="SSF54631">
    <property type="entry name" value="CBS-domain pair"/>
    <property type="match status" value="1"/>
</dbReference>
<dbReference type="EMBL" id="FUYZ01000008">
    <property type="protein sequence ID" value="SKC00715.1"/>
    <property type="molecule type" value="Genomic_DNA"/>
</dbReference>
<organism evidence="3 4">
    <name type="scientific">Soonwooa buanensis</name>
    <dbReference type="NCBI Taxonomy" id="619805"/>
    <lineage>
        <taxon>Bacteria</taxon>
        <taxon>Pseudomonadati</taxon>
        <taxon>Bacteroidota</taxon>
        <taxon>Flavobacteriia</taxon>
        <taxon>Flavobacteriales</taxon>
        <taxon>Weeksellaceae</taxon>
        <taxon>Chryseobacterium group</taxon>
        <taxon>Soonwooa</taxon>
    </lineage>
</organism>
<evidence type="ECO:0000256" key="1">
    <source>
        <dbReference type="PROSITE-ProRule" id="PRU00703"/>
    </source>
</evidence>
<dbReference type="Gene3D" id="3.10.580.10">
    <property type="entry name" value="CBS-domain"/>
    <property type="match status" value="1"/>
</dbReference>
<dbReference type="AlphaFoldDB" id="A0A1T5FWY1"/>
<dbReference type="RefSeq" id="WP_079667593.1">
    <property type="nucleotide sequence ID" value="NZ_FUYZ01000008.1"/>
</dbReference>
<feature type="domain" description="CBS" evidence="2">
    <location>
        <begin position="65"/>
        <end position="123"/>
    </location>
</feature>
<gene>
    <name evidence="3" type="ORF">SAMN05660477_02392</name>
</gene>
<evidence type="ECO:0000313" key="3">
    <source>
        <dbReference type="EMBL" id="SKC00715.1"/>
    </source>
</evidence>